<dbReference type="AlphaFoldDB" id="U9SKM5"/>
<evidence type="ECO:0000313" key="1">
    <source>
        <dbReference type="EMBL" id="ERZ96449.1"/>
    </source>
</evidence>
<reference evidence="1" key="1">
    <citation type="submission" date="2013-07" db="EMBL/GenBank/DDBJ databases">
        <title>The genome of an arbuscular mycorrhizal fungus provides insights into the evolution of the oldest plant symbiosis.</title>
        <authorList>
            <consortium name="DOE Joint Genome Institute"/>
            <person name="Tisserant E."/>
            <person name="Malbreil M."/>
            <person name="Kuo A."/>
            <person name="Kohler A."/>
            <person name="Symeonidi A."/>
            <person name="Balestrini R."/>
            <person name="Charron P."/>
            <person name="Duensing N."/>
            <person name="Frei-dit-Frey N."/>
            <person name="Gianinazzi-Pearson V."/>
            <person name="Gilbert B."/>
            <person name="Handa Y."/>
            <person name="Hijri M."/>
            <person name="Kaul R."/>
            <person name="Kawaguchi M."/>
            <person name="Krajinski F."/>
            <person name="Lammers P."/>
            <person name="Lapierre D."/>
            <person name="Masclaux F.G."/>
            <person name="Murat C."/>
            <person name="Morin E."/>
            <person name="Ndikumana S."/>
            <person name="Pagni M."/>
            <person name="Petitpierre D."/>
            <person name="Requena N."/>
            <person name="Rosikiewicz P."/>
            <person name="Riley R."/>
            <person name="Saito K."/>
            <person name="San Clemente H."/>
            <person name="Shapiro H."/>
            <person name="van Tuinen D."/>
            <person name="Becard G."/>
            <person name="Bonfante P."/>
            <person name="Paszkowski U."/>
            <person name="Shachar-Hill Y."/>
            <person name="Young J.P."/>
            <person name="Sanders I.R."/>
            <person name="Henrissat B."/>
            <person name="Rensing S.A."/>
            <person name="Grigoriev I.V."/>
            <person name="Corradi N."/>
            <person name="Roux C."/>
            <person name="Martin F."/>
        </authorList>
    </citation>
    <scope>NUCLEOTIDE SEQUENCE</scope>
    <source>
        <strain evidence="1">DAOM 197198</strain>
    </source>
</reference>
<gene>
    <name evidence="1" type="ORF">GLOINDRAFT_12619</name>
</gene>
<organism evidence="1">
    <name type="scientific">Rhizophagus irregularis (strain DAOM 181602 / DAOM 197198 / MUCL 43194)</name>
    <name type="common">Arbuscular mycorrhizal fungus</name>
    <name type="synonym">Glomus intraradices</name>
    <dbReference type="NCBI Taxonomy" id="747089"/>
    <lineage>
        <taxon>Eukaryota</taxon>
        <taxon>Fungi</taxon>
        <taxon>Fungi incertae sedis</taxon>
        <taxon>Mucoromycota</taxon>
        <taxon>Glomeromycotina</taxon>
        <taxon>Glomeromycetes</taxon>
        <taxon>Glomerales</taxon>
        <taxon>Glomeraceae</taxon>
        <taxon>Rhizophagus</taxon>
    </lineage>
</organism>
<dbReference type="HOGENOM" id="CLU_3143789_0_0_1"/>
<accession>U9SKM5</accession>
<proteinExistence type="predicted"/>
<sequence length="49" mass="5639">MYIKCCDIGSTLQGVLDNLLKEDLSNEEVQDSKVLDIQLRWPDNKNRST</sequence>
<dbReference type="EMBL" id="KI300451">
    <property type="protein sequence ID" value="ERZ96449.1"/>
    <property type="molecule type" value="Genomic_DNA"/>
</dbReference>
<name>U9SKM5_RHIID</name>
<protein>
    <submittedName>
        <fullName evidence="1">Uncharacterized protein</fullName>
    </submittedName>
</protein>